<dbReference type="EMBL" id="JABBZE010000301">
    <property type="protein sequence ID" value="NMU92109.1"/>
    <property type="molecule type" value="Genomic_DNA"/>
</dbReference>
<proteinExistence type="predicted"/>
<dbReference type="GO" id="GO:0016887">
    <property type="term" value="F:ATP hydrolysis activity"/>
    <property type="evidence" value="ECO:0007669"/>
    <property type="project" value="InterPro"/>
</dbReference>
<dbReference type="GO" id="GO:0005524">
    <property type="term" value="F:ATP binding"/>
    <property type="evidence" value="ECO:0007669"/>
    <property type="project" value="UniProtKB-KW"/>
</dbReference>
<gene>
    <name evidence="2" type="ORF">HGQ98_20910</name>
</gene>
<reference evidence="2 3" key="1">
    <citation type="submission" date="2020-04" db="EMBL/GenBank/DDBJ databases">
        <title>Achromobacter ruhlandii genome sequencing and assembly.</title>
        <authorList>
            <person name="Martins R.C.R."/>
            <person name="Perdigao-Neto L.V."/>
            <person name="Levin A.S.S."/>
            <person name="Costa S.F."/>
        </authorList>
    </citation>
    <scope>NUCLEOTIDE SEQUENCE [LARGE SCALE GENOMIC DNA]</scope>
    <source>
        <strain evidence="2 3">9035ralo</strain>
    </source>
</reference>
<feature type="domain" description="ABC transporter" evidence="1">
    <location>
        <begin position="34"/>
        <end position="66"/>
    </location>
</feature>
<dbReference type="Proteomes" id="UP000542405">
    <property type="component" value="Unassembled WGS sequence"/>
</dbReference>
<dbReference type="Pfam" id="PF00005">
    <property type="entry name" value="ABC_tran"/>
    <property type="match status" value="1"/>
</dbReference>
<dbReference type="AlphaFoldDB" id="A0A848NFH5"/>
<feature type="non-terminal residue" evidence="2">
    <location>
        <position position="111"/>
    </location>
</feature>
<dbReference type="Gene3D" id="3.40.50.300">
    <property type="entry name" value="P-loop containing nucleotide triphosphate hydrolases"/>
    <property type="match status" value="1"/>
</dbReference>
<name>A0A848NFH5_9BURK</name>
<evidence type="ECO:0000259" key="1">
    <source>
        <dbReference type="Pfam" id="PF00005"/>
    </source>
</evidence>
<organism evidence="2 3">
    <name type="scientific">Achromobacter ruhlandii</name>
    <dbReference type="NCBI Taxonomy" id="72557"/>
    <lineage>
        <taxon>Bacteria</taxon>
        <taxon>Pseudomonadati</taxon>
        <taxon>Pseudomonadota</taxon>
        <taxon>Betaproteobacteria</taxon>
        <taxon>Burkholderiales</taxon>
        <taxon>Alcaligenaceae</taxon>
        <taxon>Achromobacter</taxon>
    </lineage>
</organism>
<sequence length="111" mass="11352">MTTPYLTLEGVSYLLPDGSPLFSGLDETFDTRPTGLVGRNGAGKTVLARILAGQLSPSSGRCLRSGSVFYLAQQVSPPSGATVPSLAGVQAPLEALAPVEAGSRAPADFEC</sequence>
<dbReference type="SUPFAM" id="SSF52540">
    <property type="entry name" value="P-loop containing nucleoside triphosphate hydrolases"/>
    <property type="match status" value="1"/>
</dbReference>
<protein>
    <submittedName>
        <fullName evidence="2">ATP-binding cassette domain-containing protein</fullName>
    </submittedName>
</protein>
<keyword evidence="2" id="KW-0547">Nucleotide-binding</keyword>
<accession>A0A848NFH5</accession>
<evidence type="ECO:0000313" key="3">
    <source>
        <dbReference type="Proteomes" id="UP000542405"/>
    </source>
</evidence>
<keyword evidence="2" id="KW-0067">ATP-binding</keyword>
<dbReference type="RefSeq" id="WP_169537301.1">
    <property type="nucleotide sequence ID" value="NZ_JABBZE010000301.1"/>
</dbReference>
<comment type="caution">
    <text evidence="2">The sequence shown here is derived from an EMBL/GenBank/DDBJ whole genome shotgun (WGS) entry which is preliminary data.</text>
</comment>
<dbReference type="InterPro" id="IPR027417">
    <property type="entry name" value="P-loop_NTPase"/>
</dbReference>
<evidence type="ECO:0000313" key="2">
    <source>
        <dbReference type="EMBL" id="NMU92109.1"/>
    </source>
</evidence>
<dbReference type="InterPro" id="IPR003439">
    <property type="entry name" value="ABC_transporter-like_ATP-bd"/>
</dbReference>